<dbReference type="InterPro" id="IPR052965">
    <property type="entry name" value="Pigment-catalase-like"/>
</dbReference>
<dbReference type="EMBL" id="BAABAU010000012">
    <property type="protein sequence ID" value="GAA4267888.1"/>
    <property type="molecule type" value="Genomic_DNA"/>
</dbReference>
<gene>
    <name evidence="2" type="ORF">GCM10022256_35000</name>
</gene>
<sequence length="310" mass="31464">MFEDKFITTAIARSAEKAVDRRKLLGMVGIAGAGAAAATIAGAVPAMAATSSAPSDASILNFALNLEYLEAEFYLRAVTGSGLPANLVGGVGTVGAVSGGKKVTFATPSIQKYAVEIAADEKAHVAFLRTALGSAAVSRPAISLDASFTAAATAAGLIKPGQTFDAFADETSFLFAAFIFEDVGVTAYKGAAGLIANKTYLDAAAGLLSVEAYHAGIVRTTLYAKGVDTSSIYGSIQKISDARDSLDGSTDLDQGIGTASVANLVPTDANALTYSRTPGQVLNIAYLNPNAVKKGGFYPNGVNGVINTSA</sequence>
<keyword evidence="1" id="KW-0812">Transmembrane</keyword>
<reference evidence="3" key="1">
    <citation type="journal article" date="2019" name="Int. J. Syst. Evol. Microbiol.">
        <title>The Global Catalogue of Microorganisms (GCM) 10K type strain sequencing project: providing services to taxonomists for standard genome sequencing and annotation.</title>
        <authorList>
            <consortium name="The Broad Institute Genomics Platform"/>
            <consortium name="The Broad Institute Genome Sequencing Center for Infectious Disease"/>
            <person name="Wu L."/>
            <person name="Ma J."/>
        </authorList>
    </citation>
    <scope>NUCLEOTIDE SEQUENCE [LARGE SCALE GENOMIC DNA]</scope>
    <source>
        <strain evidence="3">JCM 17442</strain>
    </source>
</reference>
<evidence type="ECO:0000313" key="2">
    <source>
        <dbReference type="EMBL" id="GAA4267888.1"/>
    </source>
</evidence>
<dbReference type="SUPFAM" id="SSF47240">
    <property type="entry name" value="Ferritin-like"/>
    <property type="match status" value="1"/>
</dbReference>
<comment type="caution">
    <text evidence="2">The sequence shown here is derived from an EMBL/GenBank/DDBJ whole genome shotgun (WGS) entry which is preliminary data.</text>
</comment>
<feature type="transmembrane region" description="Helical" evidence="1">
    <location>
        <begin position="24"/>
        <end position="48"/>
    </location>
</feature>
<keyword evidence="1" id="KW-1133">Transmembrane helix</keyword>
<dbReference type="PANTHER" id="PTHR31694">
    <property type="entry name" value="DESICCATION-LIKE PROTEIN"/>
    <property type="match status" value="1"/>
</dbReference>
<name>A0ABP8E7A2_9MICO</name>
<evidence type="ECO:0000313" key="3">
    <source>
        <dbReference type="Proteomes" id="UP001501594"/>
    </source>
</evidence>
<accession>A0ABP8E7A2</accession>
<dbReference type="Proteomes" id="UP001501594">
    <property type="component" value="Unassembled WGS sequence"/>
</dbReference>
<organism evidence="2 3">
    <name type="scientific">Frondihabitans peucedani</name>
    <dbReference type="NCBI Taxonomy" id="598626"/>
    <lineage>
        <taxon>Bacteria</taxon>
        <taxon>Bacillati</taxon>
        <taxon>Actinomycetota</taxon>
        <taxon>Actinomycetes</taxon>
        <taxon>Micrococcales</taxon>
        <taxon>Microbacteriaceae</taxon>
        <taxon>Frondihabitans</taxon>
    </lineage>
</organism>
<dbReference type="InterPro" id="IPR009078">
    <property type="entry name" value="Ferritin-like_SF"/>
</dbReference>
<evidence type="ECO:0000256" key="1">
    <source>
        <dbReference type="SAM" id="Phobius"/>
    </source>
</evidence>
<keyword evidence="3" id="KW-1185">Reference proteome</keyword>
<dbReference type="Pfam" id="PF13668">
    <property type="entry name" value="Ferritin_2"/>
    <property type="match status" value="1"/>
</dbReference>
<proteinExistence type="predicted"/>
<dbReference type="PROSITE" id="PS51318">
    <property type="entry name" value="TAT"/>
    <property type="match status" value="1"/>
</dbReference>
<dbReference type="InterPro" id="IPR006311">
    <property type="entry name" value="TAT_signal"/>
</dbReference>
<keyword evidence="1" id="KW-0472">Membrane</keyword>
<dbReference type="RefSeq" id="WP_344798614.1">
    <property type="nucleotide sequence ID" value="NZ_BAABAU010000012.1"/>
</dbReference>
<protein>
    <submittedName>
        <fullName evidence="2">Ferritin-like domain-containing protein</fullName>
    </submittedName>
</protein>
<dbReference type="PANTHER" id="PTHR31694:SF26">
    <property type="entry name" value="OS05G0151100 PROTEIN"/>
    <property type="match status" value="1"/>
</dbReference>